<reference evidence="2" key="1">
    <citation type="submission" date="2015-12" db="EMBL/GenBank/DDBJ databases">
        <title>De novo transcriptome assembly of four potential Pierce s Disease insect vectors from Arizona vineyards.</title>
        <authorList>
            <person name="Tassone E.E."/>
        </authorList>
    </citation>
    <scope>NUCLEOTIDE SEQUENCE</scope>
</reference>
<organism evidence="2">
    <name type="scientific">Clastoptera arizonana</name>
    <name type="common">Arizona spittle bug</name>
    <dbReference type="NCBI Taxonomy" id="38151"/>
    <lineage>
        <taxon>Eukaryota</taxon>
        <taxon>Metazoa</taxon>
        <taxon>Ecdysozoa</taxon>
        <taxon>Arthropoda</taxon>
        <taxon>Hexapoda</taxon>
        <taxon>Insecta</taxon>
        <taxon>Pterygota</taxon>
        <taxon>Neoptera</taxon>
        <taxon>Paraneoptera</taxon>
        <taxon>Hemiptera</taxon>
        <taxon>Auchenorrhyncha</taxon>
        <taxon>Cercopoidea</taxon>
        <taxon>Clastopteridae</taxon>
        <taxon>Clastoptera</taxon>
    </lineage>
</organism>
<feature type="signal peptide" evidence="1">
    <location>
        <begin position="1"/>
        <end position="19"/>
    </location>
</feature>
<feature type="non-terminal residue" evidence="2">
    <location>
        <position position="132"/>
    </location>
</feature>
<feature type="chain" id="PRO_5008581316" evidence="1">
    <location>
        <begin position="20"/>
        <end position="132"/>
    </location>
</feature>
<gene>
    <name evidence="2" type="ORF">g.24305</name>
</gene>
<name>A0A1B6DE30_9HEMI</name>
<protein>
    <submittedName>
        <fullName evidence="2">Uncharacterized protein</fullName>
    </submittedName>
</protein>
<dbReference type="AlphaFoldDB" id="A0A1B6DE30"/>
<sequence length="132" mass="15589">MKCSRIIFYISILVGYGSSEENRTYTLCNEIMAYGKRLATFLHDLPPNQGDDFVRDIRVYNAKMREFREIVKKDEENMQQELTYLLNDGYPKYVGVEVPDEKLKESLNWSDRDVERLKALKRASYLEYGELV</sequence>
<dbReference type="EMBL" id="GEDC01013408">
    <property type="protein sequence ID" value="JAS23890.1"/>
    <property type="molecule type" value="Transcribed_RNA"/>
</dbReference>
<evidence type="ECO:0000256" key="1">
    <source>
        <dbReference type="SAM" id="SignalP"/>
    </source>
</evidence>
<evidence type="ECO:0000313" key="2">
    <source>
        <dbReference type="EMBL" id="JAS23890.1"/>
    </source>
</evidence>
<keyword evidence="1" id="KW-0732">Signal</keyword>
<proteinExistence type="predicted"/>
<accession>A0A1B6DE30</accession>